<proteinExistence type="predicted"/>
<evidence type="ECO:0000313" key="3">
    <source>
        <dbReference type="Proteomes" id="UP000183918"/>
    </source>
</evidence>
<dbReference type="Proteomes" id="UP000183918">
    <property type="component" value="Unassembled WGS sequence"/>
</dbReference>
<name>A0A1H3J5H3_9FIRM</name>
<evidence type="ECO:0000256" key="1">
    <source>
        <dbReference type="SAM" id="MobiDB-lite"/>
    </source>
</evidence>
<dbReference type="OrthoDB" id="2039915at2"/>
<evidence type="ECO:0000313" key="2">
    <source>
        <dbReference type="EMBL" id="SDY35260.1"/>
    </source>
</evidence>
<feature type="region of interest" description="Disordered" evidence="1">
    <location>
        <begin position="320"/>
        <end position="378"/>
    </location>
</feature>
<feature type="compositionally biased region" description="Basic and acidic residues" evidence="1">
    <location>
        <begin position="7"/>
        <end position="20"/>
    </location>
</feature>
<dbReference type="EMBL" id="FNPG01000014">
    <property type="protein sequence ID" value="SDY35260.1"/>
    <property type="molecule type" value="Genomic_DNA"/>
</dbReference>
<accession>A0A1H3J5H3</accession>
<reference evidence="2 3" key="1">
    <citation type="submission" date="2016-10" db="EMBL/GenBank/DDBJ databases">
        <authorList>
            <person name="de Groot N.N."/>
        </authorList>
    </citation>
    <scope>NUCLEOTIDE SEQUENCE [LARGE SCALE GENOMIC DNA]</scope>
    <source>
        <strain evidence="2 3">DSM 14045</strain>
    </source>
</reference>
<feature type="compositionally biased region" description="Basic and acidic residues" evidence="1">
    <location>
        <begin position="290"/>
        <end position="306"/>
    </location>
</feature>
<organism evidence="2 3">
    <name type="scientific">Lachnobacterium bovis DSM 14045</name>
    <dbReference type="NCBI Taxonomy" id="1122142"/>
    <lineage>
        <taxon>Bacteria</taxon>
        <taxon>Bacillati</taxon>
        <taxon>Bacillota</taxon>
        <taxon>Clostridia</taxon>
        <taxon>Lachnospirales</taxon>
        <taxon>Lachnospiraceae</taxon>
        <taxon>Lachnobacterium</taxon>
    </lineage>
</organism>
<dbReference type="AlphaFoldDB" id="A0A1H3J5H3"/>
<keyword evidence="3" id="KW-1185">Reference proteome</keyword>
<feature type="region of interest" description="Disordered" evidence="1">
    <location>
        <begin position="1"/>
        <end position="20"/>
    </location>
</feature>
<gene>
    <name evidence="2" type="ORF">SAMN02910414_01358</name>
</gene>
<sequence length="597" mass="71513">MPYNFSREGRNFRPHPKEYLPREYNGREQKSINYVSNKKYYKSYKSSSKENVMRQEGLKGIKRILRDRDVNYIFSMNENFIHDKTCPEVLKFQRSELRYVKEYPCHLPQCARCANKAYLRNGASDIEKFNVYMSFFKKINITDSLIRHMYIDCGMKTTLIEDDNAIQIYYKNDVWRVILLNNQGNVRLLHNNYRVENGRRVFCAGFHIQSEYCKETNIQFALSVIENYSWVKHVSKTRASFLEYRPIRTIRFRKKENFFNMNMWNDDKKNINEEISENEFLNADFETNDDDAKSNETRKIPDYGFVKDDRPDHGDMYGYYVPRKRNNYRNNNNNYGYSNKYSQNNGGYQNNRYQSRNNNGYSNSGYNNSGYNKNYSNSSYNNSGYNKGYSNNYYRTTSSYNPNYGYNNTNRYSQEKRTYNTNDFVGKDYRKKYDNGYGMPDSNRYVGRSSYDNRYNNTYNNTYDRKRDNNNWDRRNDYNGQSYTNNVDDFSKDYTREVLEAIDSVKDMKFSLEVKDFNLVSEDGYPTHGKKCVYIWVTKEGNFQWQIGEYDFYKRQFSISYPGDGNFVTDDKKVVAWQVLWNGNIIAEKAEEKEEEE</sequence>
<protein>
    <submittedName>
        <fullName evidence="2">Uncharacterized protein</fullName>
    </submittedName>
</protein>
<feature type="compositionally biased region" description="Low complexity" evidence="1">
    <location>
        <begin position="328"/>
        <end position="378"/>
    </location>
</feature>
<feature type="region of interest" description="Disordered" evidence="1">
    <location>
        <begin position="282"/>
        <end position="306"/>
    </location>
</feature>
<dbReference type="STRING" id="1122142.SAMN02910414_01358"/>
<dbReference type="RefSeq" id="WP_074717352.1">
    <property type="nucleotide sequence ID" value="NZ_FNPG01000014.1"/>
</dbReference>